<evidence type="ECO:0000256" key="1">
    <source>
        <dbReference type="ARBA" id="ARBA00004442"/>
    </source>
</evidence>
<dbReference type="CDD" id="cd08977">
    <property type="entry name" value="SusD"/>
    <property type="match status" value="1"/>
</dbReference>
<keyword evidence="5" id="KW-0998">Cell outer membrane</keyword>
<evidence type="ECO:0000256" key="3">
    <source>
        <dbReference type="ARBA" id="ARBA00022729"/>
    </source>
</evidence>
<evidence type="ECO:0000313" key="8">
    <source>
        <dbReference type="EMBL" id="MDR6941569.1"/>
    </source>
</evidence>
<comment type="caution">
    <text evidence="8">The sequence shown here is derived from an EMBL/GenBank/DDBJ whole genome shotgun (WGS) entry which is preliminary data.</text>
</comment>
<dbReference type="Pfam" id="PF07980">
    <property type="entry name" value="SusD_RagB"/>
    <property type="match status" value="1"/>
</dbReference>
<proteinExistence type="inferred from homology"/>
<dbReference type="EMBL" id="JAVDUU010000001">
    <property type="protein sequence ID" value="MDR6941569.1"/>
    <property type="molecule type" value="Genomic_DNA"/>
</dbReference>
<evidence type="ECO:0000256" key="5">
    <source>
        <dbReference type="ARBA" id="ARBA00023237"/>
    </source>
</evidence>
<dbReference type="PROSITE" id="PS51257">
    <property type="entry name" value="PROKAR_LIPOPROTEIN"/>
    <property type="match status" value="1"/>
</dbReference>
<sequence length="561" mass="63608">MKIVKIFSIIFLATAASGCKKNLDLKPQSDISDNTFWQSANDYRLAANWFYKYSLDDPHYDGSYMNDNNSDIAFGTEVNTISSGKLVAPEQDDNWDDSYEAIRNANKLIEEGMTTAIKNDIRPFLGEGYFFRAYNYFRLLDLYGGVPIIDKVLQPTDPLVFSGRASREAVLDFILGDLNNAIANLPVKGSVEKGRICREAAQAFKARVCLFEGTWRKFHVSGDANPLLDQAITESKNVIDSKAFSLNKAKSDSSYRLMFIDNYSMDNPETIISKKYRTNINVNGWAYGVSWGNLNPTKAIADLYLCKDGLPPDKSPLFRGYDSARTEFRNRDPRMTQSLILPATKIIRPQYDKFRPQWPGVDNNRNVNSGYMLYKFISQQATPGDGGGAFDWNIIRYAEVLMIYAEAAYERKGSITDGDLDSSVNLLRDRVNMPHLSNALVNARGLNMQTEIRRERTVELAFEGFRWDDLRRWKTAETILPKSILSIKVTGSEWSKKVITLDGASYNSYFYNTPAAQLENGYKLLQPGSQRIFDVNKNYLLPIPTKQIALNPDKLKQNPGW</sequence>
<name>A0ABU1T8F0_9SPHI</name>
<comment type="subcellular location">
    <subcellularLocation>
        <location evidence="1">Cell outer membrane</location>
    </subcellularLocation>
</comment>
<accession>A0ABU1T8F0</accession>
<gene>
    <name evidence="8" type="ORF">J2W55_001397</name>
</gene>
<dbReference type="Pfam" id="PF14322">
    <property type="entry name" value="SusD-like_3"/>
    <property type="match status" value="1"/>
</dbReference>
<dbReference type="Gene3D" id="1.25.40.390">
    <property type="match status" value="1"/>
</dbReference>
<dbReference type="InterPro" id="IPR011990">
    <property type="entry name" value="TPR-like_helical_dom_sf"/>
</dbReference>
<dbReference type="Proteomes" id="UP001247620">
    <property type="component" value="Unassembled WGS sequence"/>
</dbReference>
<evidence type="ECO:0000256" key="4">
    <source>
        <dbReference type="ARBA" id="ARBA00023136"/>
    </source>
</evidence>
<evidence type="ECO:0000313" key="9">
    <source>
        <dbReference type="Proteomes" id="UP001247620"/>
    </source>
</evidence>
<dbReference type="RefSeq" id="WP_310093444.1">
    <property type="nucleotide sequence ID" value="NZ_JAVDUU010000001.1"/>
</dbReference>
<reference evidence="8 9" key="1">
    <citation type="submission" date="2023-07" db="EMBL/GenBank/DDBJ databases">
        <title>Sorghum-associated microbial communities from plants grown in Nebraska, USA.</title>
        <authorList>
            <person name="Schachtman D."/>
        </authorList>
    </citation>
    <scope>NUCLEOTIDE SEQUENCE [LARGE SCALE GENOMIC DNA]</scope>
    <source>
        <strain evidence="8 9">3262</strain>
    </source>
</reference>
<dbReference type="InterPro" id="IPR033985">
    <property type="entry name" value="SusD-like_N"/>
</dbReference>
<feature type="domain" description="RagB/SusD" evidence="6">
    <location>
        <begin position="275"/>
        <end position="561"/>
    </location>
</feature>
<keyword evidence="4" id="KW-0472">Membrane</keyword>
<evidence type="ECO:0008006" key="10">
    <source>
        <dbReference type="Google" id="ProtNLM"/>
    </source>
</evidence>
<dbReference type="SUPFAM" id="SSF48452">
    <property type="entry name" value="TPR-like"/>
    <property type="match status" value="1"/>
</dbReference>
<keyword evidence="3" id="KW-0732">Signal</keyword>
<dbReference type="InterPro" id="IPR012944">
    <property type="entry name" value="SusD_RagB_dom"/>
</dbReference>
<evidence type="ECO:0000256" key="2">
    <source>
        <dbReference type="ARBA" id="ARBA00006275"/>
    </source>
</evidence>
<evidence type="ECO:0000259" key="6">
    <source>
        <dbReference type="Pfam" id="PF07980"/>
    </source>
</evidence>
<evidence type="ECO:0000259" key="7">
    <source>
        <dbReference type="Pfam" id="PF14322"/>
    </source>
</evidence>
<protein>
    <recommendedName>
        <fullName evidence="10">Starch-binding associating with outer membrane</fullName>
    </recommendedName>
</protein>
<comment type="similarity">
    <text evidence="2">Belongs to the SusD family.</text>
</comment>
<organism evidence="8 9">
    <name type="scientific">Mucilaginibacter pocheonensis</name>
    <dbReference type="NCBI Taxonomy" id="398050"/>
    <lineage>
        <taxon>Bacteria</taxon>
        <taxon>Pseudomonadati</taxon>
        <taxon>Bacteroidota</taxon>
        <taxon>Sphingobacteriia</taxon>
        <taxon>Sphingobacteriales</taxon>
        <taxon>Sphingobacteriaceae</taxon>
        <taxon>Mucilaginibacter</taxon>
    </lineage>
</organism>
<feature type="domain" description="SusD-like N-terminal" evidence="7">
    <location>
        <begin position="23"/>
        <end position="210"/>
    </location>
</feature>
<keyword evidence="9" id="KW-1185">Reference proteome</keyword>